<dbReference type="EMBL" id="JARBDR010000813">
    <property type="protein sequence ID" value="KAJ8305633.1"/>
    <property type="molecule type" value="Genomic_DNA"/>
</dbReference>
<organism evidence="2 3">
    <name type="scientific">Tegillarca granosa</name>
    <name type="common">Malaysian cockle</name>
    <name type="synonym">Anadara granosa</name>
    <dbReference type="NCBI Taxonomy" id="220873"/>
    <lineage>
        <taxon>Eukaryota</taxon>
        <taxon>Metazoa</taxon>
        <taxon>Spiralia</taxon>
        <taxon>Lophotrochozoa</taxon>
        <taxon>Mollusca</taxon>
        <taxon>Bivalvia</taxon>
        <taxon>Autobranchia</taxon>
        <taxon>Pteriomorphia</taxon>
        <taxon>Arcoida</taxon>
        <taxon>Arcoidea</taxon>
        <taxon>Arcidae</taxon>
        <taxon>Tegillarca</taxon>
    </lineage>
</organism>
<name>A0ABQ9EK38_TEGGR</name>
<keyword evidence="3" id="KW-1185">Reference proteome</keyword>
<dbReference type="Proteomes" id="UP001217089">
    <property type="component" value="Unassembled WGS sequence"/>
</dbReference>
<comment type="caution">
    <text evidence="2">The sequence shown here is derived from an EMBL/GenBank/DDBJ whole genome shotgun (WGS) entry which is preliminary data.</text>
</comment>
<evidence type="ECO:0000313" key="3">
    <source>
        <dbReference type="Proteomes" id="UP001217089"/>
    </source>
</evidence>
<evidence type="ECO:0000256" key="1">
    <source>
        <dbReference type="SAM" id="Coils"/>
    </source>
</evidence>
<reference evidence="2 3" key="1">
    <citation type="submission" date="2022-12" db="EMBL/GenBank/DDBJ databases">
        <title>Chromosome-level genome of Tegillarca granosa.</title>
        <authorList>
            <person name="Kim J."/>
        </authorList>
    </citation>
    <scope>NUCLEOTIDE SEQUENCE [LARGE SCALE GENOMIC DNA]</scope>
    <source>
        <strain evidence="2">Teg-2019</strain>
        <tissue evidence="2">Adductor muscle</tissue>
    </source>
</reference>
<keyword evidence="1" id="KW-0175">Coiled coil</keyword>
<sequence>MKVVMVTKLTIENYSIFIYAVAVCMSTDQLSPSIEVGFPELCSVEIGGTQVRQLQNKDEEIKRLKQAVIAQSEECATLKQKQSENSTALLKYETALKEYARMKTENEVLGTMVEDYKKCRENNDHLQNENNDYVNRLDEMTRTLVFVTEENRNLRAELQGFKVIYDLKDGQCRHELEKRKKLEKKLQILQGESATTIEINQPKQRFTLRKSYLPECERCKSCLFENGVVNEECKYHPQNPLPYRSWIRILPESVTDGKSSKNLYWQCCKRFSTIEPEGCTSQPRHIIRLDPIL</sequence>
<accession>A0ABQ9EK38</accession>
<gene>
    <name evidence="2" type="ORF">KUTeg_016178</name>
</gene>
<evidence type="ECO:0000313" key="2">
    <source>
        <dbReference type="EMBL" id="KAJ8305633.1"/>
    </source>
</evidence>
<feature type="coiled-coil region" evidence="1">
    <location>
        <begin position="54"/>
        <end position="81"/>
    </location>
</feature>
<feature type="coiled-coil region" evidence="1">
    <location>
        <begin position="116"/>
        <end position="192"/>
    </location>
</feature>
<protein>
    <submittedName>
        <fullName evidence="2">Uncharacterized protein</fullName>
    </submittedName>
</protein>
<proteinExistence type="predicted"/>